<evidence type="ECO:0000313" key="2">
    <source>
        <dbReference type="Proteomes" id="UP000276232"/>
    </source>
</evidence>
<sequence>MAEPVVVLLVAGSGRSGSTLLASATGQLPGAFCAGELRYLWSRGAVEDHRCGCGRAFSACPVWSAVLAEVRRAHPDLDPAALAARLRARLRVRRLPAVLLRRAAGRRPLARHPDDAVLADLYRATARVTGARVVVDPSKLPTYGLLLEGLPDVDLRVVHLVRDPRATAWSWQRRKPTRDVPGEETLMPRPGLLRSTALWALWNAAAAAWWPPRAGRAVRVRYTDLVARPEAALAAVARVADLPDDGVAGGDAPLVRRGADGVPQVHLAPTHTVAGNPDRHGSGAVALREDDEWRTRMPRGPRAVVGALTAPVRLALAGRPGATS</sequence>
<dbReference type="InterPro" id="IPR027417">
    <property type="entry name" value="P-loop_NTPase"/>
</dbReference>
<gene>
    <name evidence="1" type="ORF">EDC03_1627</name>
</gene>
<dbReference type="AlphaFoldDB" id="A0A3N1HNL2"/>
<keyword evidence="2" id="KW-1185">Reference proteome</keyword>
<dbReference type="SUPFAM" id="SSF52540">
    <property type="entry name" value="P-loop containing nucleoside triphosphate hydrolases"/>
    <property type="match status" value="1"/>
</dbReference>
<dbReference type="Proteomes" id="UP000276232">
    <property type="component" value="Unassembled WGS sequence"/>
</dbReference>
<dbReference type="RefSeq" id="WP_158674244.1">
    <property type="nucleotide sequence ID" value="NZ_RJKN01000003.1"/>
</dbReference>
<evidence type="ECO:0000313" key="1">
    <source>
        <dbReference type="EMBL" id="ROP44029.1"/>
    </source>
</evidence>
<dbReference type="OrthoDB" id="663914at2"/>
<proteinExistence type="predicted"/>
<dbReference type="EMBL" id="RJKN01000003">
    <property type="protein sequence ID" value="ROP44029.1"/>
    <property type="molecule type" value="Genomic_DNA"/>
</dbReference>
<keyword evidence="1" id="KW-0808">Transferase</keyword>
<protein>
    <submittedName>
        <fullName evidence="1">Sulfotransferase family protein</fullName>
    </submittedName>
</protein>
<dbReference type="Pfam" id="PF13469">
    <property type="entry name" value="Sulfotransfer_3"/>
    <property type="match status" value="1"/>
</dbReference>
<name>A0A3N1HNL2_9ACTN</name>
<dbReference type="Gene3D" id="3.40.50.300">
    <property type="entry name" value="P-loop containing nucleotide triphosphate hydrolases"/>
    <property type="match status" value="1"/>
</dbReference>
<comment type="caution">
    <text evidence="1">The sequence shown here is derived from an EMBL/GenBank/DDBJ whole genome shotgun (WGS) entry which is preliminary data.</text>
</comment>
<dbReference type="InParanoid" id="A0A3N1HNL2"/>
<organism evidence="1 2">
    <name type="scientific">Pseudokineococcus lusitanus</name>
    <dbReference type="NCBI Taxonomy" id="763993"/>
    <lineage>
        <taxon>Bacteria</taxon>
        <taxon>Bacillati</taxon>
        <taxon>Actinomycetota</taxon>
        <taxon>Actinomycetes</taxon>
        <taxon>Kineosporiales</taxon>
        <taxon>Kineosporiaceae</taxon>
        <taxon>Pseudokineococcus</taxon>
    </lineage>
</organism>
<accession>A0A3N1HNL2</accession>
<reference evidence="1 2" key="1">
    <citation type="journal article" date="2015" name="Stand. Genomic Sci.">
        <title>Genomic Encyclopedia of Bacterial and Archaeal Type Strains, Phase III: the genomes of soil and plant-associated and newly described type strains.</title>
        <authorList>
            <person name="Whitman W.B."/>
            <person name="Woyke T."/>
            <person name="Klenk H.P."/>
            <person name="Zhou Y."/>
            <person name="Lilburn T.G."/>
            <person name="Beck B.J."/>
            <person name="De Vos P."/>
            <person name="Vandamme P."/>
            <person name="Eisen J.A."/>
            <person name="Garrity G."/>
            <person name="Hugenholtz P."/>
            <person name="Kyrpides N.C."/>
        </authorList>
    </citation>
    <scope>NUCLEOTIDE SEQUENCE [LARGE SCALE GENOMIC DNA]</scope>
    <source>
        <strain evidence="1 2">CECT 7306</strain>
    </source>
</reference>
<dbReference type="GO" id="GO:0016740">
    <property type="term" value="F:transferase activity"/>
    <property type="evidence" value="ECO:0007669"/>
    <property type="project" value="UniProtKB-KW"/>
</dbReference>